<gene>
    <name evidence="1" type="ORF">HANVADRAFT_53127</name>
</gene>
<reference evidence="2" key="1">
    <citation type="journal article" date="2016" name="Proc. Natl. Acad. Sci. U.S.A.">
        <title>Comparative genomics of biotechnologically important yeasts.</title>
        <authorList>
            <person name="Riley R."/>
            <person name="Haridas S."/>
            <person name="Wolfe K.H."/>
            <person name="Lopes M.R."/>
            <person name="Hittinger C.T."/>
            <person name="Goeker M."/>
            <person name="Salamov A.A."/>
            <person name="Wisecaver J.H."/>
            <person name="Long T.M."/>
            <person name="Calvey C.H."/>
            <person name="Aerts A.L."/>
            <person name="Barry K.W."/>
            <person name="Choi C."/>
            <person name="Clum A."/>
            <person name="Coughlan A.Y."/>
            <person name="Deshpande S."/>
            <person name="Douglass A.P."/>
            <person name="Hanson S.J."/>
            <person name="Klenk H.-P."/>
            <person name="LaButti K.M."/>
            <person name="Lapidus A."/>
            <person name="Lindquist E.A."/>
            <person name="Lipzen A.M."/>
            <person name="Meier-Kolthoff J.P."/>
            <person name="Ohm R.A."/>
            <person name="Otillar R.P."/>
            <person name="Pangilinan J.L."/>
            <person name="Peng Y."/>
            <person name="Rokas A."/>
            <person name="Rosa C.A."/>
            <person name="Scheuner C."/>
            <person name="Sibirny A.A."/>
            <person name="Slot J.C."/>
            <person name="Stielow J.B."/>
            <person name="Sun H."/>
            <person name="Kurtzman C.P."/>
            <person name="Blackwell M."/>
            <person name="Grigoriev I.V."/>
            <person name="Jeffries T.W."/>
        </authorList>
    </citation>
    <scope>NUCLEOTIDE SEQUENCE [LARGE SCALE GENOMIC DNA]</scope>
    <source>
        <strain evidence="2">NRRL Y-1626</strain>
    </source>
</reference>
<evidence type="ECO:0000313" key="1">
    <source>
        <dbReference type="EMBL" id="OBA26387.1"/>
    </source>
</evidence>
<accession>A0A1B7TCE4</accession>
<protein>
    <submittedName>
        <fullName evidence="1">Uncharacterized protein</fullName>
    </submittedName>
</protein>
<organism evidence="1 2">
    <name type="scientific">Hanseniaspora valbyensis NRRL Y-1626</name>
    <dbReference type="NCBI Taxonomy" id="766949"/>
    <lineage>
        <taxon>Eukaryota</taxon>
        <taxon>Fungi</taxon>
        <taxon>Dikarya</taxon>
        <taxon>Ascomycota</taxon>
        <taxon>Saccharomycotina</taxon>
        <taxon>Saccharomycetes</taxon>
        <taxon>Saccharomycodales</taxon>
        <taxon>Saccharomycodaceae</taxon>
        <taxon>Hanseniaspora</taxon>
    </lineage>
</organism>
<comment type="caution">
    <text evidence="1">The sequence shown here is derived from an EMBL/GenBank/DDBJ whole genome shotgun (WGS) entry which is preliminary data.</text>
</comment>
<sequence length="51" mass="6281">MAVEAIMRVFLSRKDMLKMLGFIKEKLPFFRKKEKTKRRYIFFSGIVKYFL</sequence>
<name>A0A1B7TCE4_9ASCO</name>
<evidence type="ECO:0000313" key="2">
    <source>
        <dbReference type="Proteomes" id="UP000092321"/>
    </source>
</evidence>
<dbReference type="Proteomes" id="UP000092321">
    <property type="component" value="Unassembled WGS sequence"/>
</dbReference>
<dbReference type="AlphaFoldDB" id="A0A1B7TCE4"/>
<proteinExistence type="predicted"/>
<keyword evidence="2" id="KW-1185">Reference proteome</keyword>
<dbReference type="EMBL" id="LXPE01000018">
    <property type="protein sequence ID" value="OBA26387.1"/>
    <property type="molecule type" value="Genomic_DNA"/>
</dbReference>